<keyword evidence="3" id="KW-1185">Reference proteome</keyword>
<gene>
    <name evidence="2" type="ORF">GCM10017596_24650</name>
</gene>
<proteinExistence type="predicted"/>
<feature type="compositionally biased region" description="Low complexity" evidence="1">
    <location>
        <begin position="9"/>
        <end position="18"/>
    </location>
</feature>
<accession>A0A9W6M9D8</accession>
<evidence type="ECO:0008006" key="4">
    <source>
        <dbReference type="Google" id="ProtNLM"/>
    </source>
</evidence>
<dbReference type="EMBL" id="BSET01000002">
    <property type="protein sequence ID" value="GLK02750.1"/>
    <property type="molecule type" value="Genomic_DNA"/>
</dbReference>
<sequence length="66" mass="7288">MCLRLTGMSTEEGAASSTEEMKRKFKEALEKKNAQHRTGEAHLDGDSAVHGAAAPQTRREFRRKSG</sequence>
<dbReference type="Pfam" id="PF17227">
    <property type="entry name" value="DUF5302"/>
    <property type="match status" value="1"/>
</dbReference>
<dbReference type="InterPro" id="IPR035172">
    <property type="entry name" value="DUF5302"/>
</dbReference>
<feature type="compositionally biased region" description="Basic and acidic residues" evidence="1">
    <location>
        <begin position="19"/>
        <end position="47"/>
    </location>
</feature>
<protein>
    <recommendedName>
        <fullName evidence="4">DUF5302 domain-containing protein</fullName>
    </recommendedName>
</protein>
<evidence type="ECO:0000313" key="3">
    <source>
        <dbReference type="Proteomes" id="UP001142325"/>
    </source>
</evidence>
<feature type="region of interest" description="Disordered" evidence="1">
    <location>
        <begin position="1"/>
        <end position="66"/>
    </location>
</feature>
<organism evidence="2 3">
    <name type="scientific">Microbacterium keratanolyticum</name>
    <dbReference type="NCBI Taxonomy" id="67574"/>
    <lineage>
        <taxon>Bacteria</taxon>
        <taxon>Bacillati</taxon>
        <taxon>Actinomycetota</taxon>
        <taxon>Actinomycetes</taxon>
        <taxon>Micrococcales</taxon>
        <taxon>Microbacteriaceae</taxon>
        <taxon>Microbacterium</taxon>
    </lineage>
</organism>
<evidence type="ECO:0000313" key="2">
    <source>
        <dbReference type="EMBL" id="GLK02750.1"/>
    </source>
</evidence>
<comment type="caution">
    <text evidence="2">The sequence shown here is derived from an EMBL/GenBank/DDBJ whole genome shotgun (WGS) entry which is preliminary data.</text>
</comment>
<evidence type="ECO:0000256" key="1">
    <source>
        <dbReference type="SAM" id="MobiDB-lite"/>
    </source>
</evidence>
<reference evidence="2" key="2">
    <citation type="submission" date="2023-01" db="EMBL/GenBank/DDBJ databases">
        <authorList>
            <person name="Sun Q."/>
            <person name="Evtushenko L."/>
        </authorList>
    </citation>
    <scope>NUCLEOTIDE SEQUENCE</scope>
    <source>
        <strain evidence="2">VKM Ac-1958</strain>
    </source>
</reference>
<name>A0A9W6M9D8_9MICO</name>
<dbReference type="AlphaFoldDB" id="A0A9W6M9D8"/>
<dbReference type="Proteomes" id="UP001142325">
    <property type="component" value="Unassembled WGS sequence"/>
</dbReference>
<reference evidence="2" key="1">
    <citation type="journal article" date="2014" name="Int. J. Syst. Evol. Microbiol.">
        <title>Complete genome sequence of Corynebacterium casei LMG S-19264T (=DSM 44701T), isolated from a smear-ripened cheese.</title>
        <authorList>
            <consortium name="US DOE Joint Genome Institute (JGI-PGF)"/>
            <person name="Walter F."/>
            <person name="Albersmeier A."/>
            <person name="Kalinowski J."/>
            <person name="Ruckert C."/>
        </authorList>
    </citation>
    <scope>NUCLEOTIDE SEQUENCE</scope>
    <source>
        <strain evidence="2">VKM Ac-1958</strain>
    </source>
</reference>